<gene>
    <name evidence="1" type="ORF">KEG57_49920</name>
</gene>
<name>A0A9X3XHB6_9BACT</name>
<evidence type="ECO:0000313" key="2">
    <source>
        <dbReference type="Proteomes" id="UP001151081"/>
    </source>
</evidence>
<dbReference type="Proteomes" id="UP001151081">
    <property type="component" value="Unassembled WGS sequence"/>
</dbReference>
<comment type="caution">
    <text evidence="1">The sequence shown here is derived from an EMBL/GenBank/DDBJ whole genome shotgun (WGS) entry which is preliminary data.</text>
</comment>
<accession>A0A9X3XHB6</accession>
<evidence type="ECO:0000313" key="1">
    <source>
        <dbReference type="EMBL" id="MDC3988683.1"/>
    </source>
</evidence>
<protein>
    <submittedName>
        <fullName evidence="1">Uncharacterized protein</fullName>
    </submittedName>
</protein>
<proteinExistence type="predicted"/>
<dbReference type="EMBL" id="JAGTJJ010000080">
    <property type="protein sequence ID" value="MDC3988683.1"/>
    <property type="molecule type" value="Genomic_DNA"/>
</dbReference>
<reference evidence="1 2" key="1">
    <citation type="submission" date="2021-04" db="EMBL/GenBank/DDBJ databases">
        <title>Genome analysis of Polyangium sp.</title>
        <authorList>
            <person name="Li Y."/>
            <person name="Wang J."/>
        </authorList>
    </citation>
    <scope>NUCLEOTIDE SEQUENCE [LARGE SCALE GENOMIC DNA]</scope>
    <source>
        <strain evidence="1 2">SDU14</strain>
    </source>
</reference>
<organism evidence="1 2">
    <name type="scientific">Polyangium jinanense</name>
    <dbReference type="NCBI Taxonomy" id="2829994"/>
    <lineage>
        <taxon>Bacteria</taxon>
        <taxon>Pseudomonadati</taxon>
        <taxon>Myxococcota</taxon>
        <taxon>Polyangia</taxon>
        <taxon>Polyangiales</taxon>
        <taxon>Polyangiaceae</taxon>
        <taxon>Polyangium</taxon>
    </lineage>
</organism>
<sequence>MSRIDLATRISTAAGSGLLRAYVTHKARDFRRVVALPFPHESLWLKTENCDEYGHHVGFRHDWLWFDPSGEVLPAELAALLETAPFVGDLHFRDAAGLTVEGRIETAALERRLHVFTKGKRRVAIIVPDSDERFWTLKNSERFGELAALWTPQGGWTSVSGFPLEASAKRLDRAAEVSS</sequence>
<dbReference type="AlphaFoldDB" id="A0A9X3XHB6"/>
<keyword evidence="2" id="KW-1185">Reference proteome</keyword>
<dbReference type="RefSeq" id="WP_272459868.1">
    <property type="nucleotide sequence ID" value="NZ_JAGTJJ010000080.1"/>
</dbReference>